<organism evidence="2 3">
    <name type="scientific">Portunus trituberculatus</name>
    <name type="common">Swimming crab</name>
    <name type="synonym">Neptunus trituberculatus</name>
    <dbReference type="NCBI Taxonomy" id="210409"/>
    <lineage>
        <taxon>Eukaryota</taxon>
        <taxon>Metazoa</taxon>
        <taxon>Ecdysozoa</taxon>
        <taxon>Arthropoda</taxon>
        <taxon>Crustacea</taxon>
        <taxon>Multicrustacea</taxon>
        <taxon>Malacostraca</taxon>
        <taxon>Eumalacostraca</taxon>
        <taxon>Eucarida</taxon>
        <taxon>Decapoda</taxon>
        <taxon>Pleocyemata</taxon>
        <taxon>Brachyura</taxon>
        <taxon>Eubrachyura</taxon>
        <taxon>Portunoidea</taxon>
        <taxon>Portunidae</taxon>
        <taxon>Portuninae</taxon>
        <taxon>Portunus</taxon>
    </lineage>
</organism>
<accession>A0A5B7CG37</accession>
<evidence type="ECO:0000313" key="2">
    <source>
        <dbReference type="EMBL" id="MPC08250.1"/>
    </source>
</evidence>
<comment type="caution">
    <text evidence="2">The sequence shown here is derived from an EMBL/GenBank/DDBJ whole genome shotgun (WGS) entry which is preliminary data.</text>
</comment>
<evidence type="ECO:0000313" key="3">
    <source>
        <dbReference type="Proteomes" id="UP000324222"/>
    </source>
</evidence>
<gene>
    <name evidence="2" type="ORF">E2C01_000828</name>
</gene>
<reference evidence="2 3" key="1">
    <citation type="submission" date="2019-05" db="EMBL/GenBank/DDBJ databases">
        <title>Another draft genome of Portunus trituberculatus and its Hox gene families provides insights of decapod evolution.</title>
        <authorList>
            <person name="Jeong J.-H."/>
            <person name="Song I."/>
            <person name="Kim S."/>
            <person name="Choi T."/>
            <person name="Kim D."/>
            <person name="Ryu S."/>
            <person name="Kim W."/>
        </authorList>
    </citation>
    <scope>NUCLEOTIDE SEQUENCE [LARGE SCALE GENOMIC DNA]</scope>
    <source>
        <tissue evidence="2">Muscle</tissue>
    </source>
</reference>
<sequence length="111" mass="12477">MHKQHRGVSFSSEGLSQPAEPPHLAFPHSHPTRTALPRLQATQTSRILALSCASRRHCFKTLGFKDDCRASLSKAHNLFMGSFLHSRAFSARPSVRERSKQNNIVEENTKL</sequence>
<name>A0A5B7CG37_PORTR</name>
<proteinExistence type="predicted"/>
<evidence type="ECO:0000256" key="1">
    <source>
        <dbReference type="SAM" id="MobiDB-lite"/>
    </source>
</evidence>
<keyword evidence="3" id="KW-1185">Reference proteome</keyword>
<dbReference type="AlphaFoldDB" id="A0A5B7CG37"/>
<dbReference type="Proteomes" id="UP000324222">
    <property type="component" value="Unassembled WGS sequence"/>
</dbReference>
<protein>
    <submittedName>
        <fullName evidence="2">Uncharacterized protein</fullName>
    </submittedName>
</protein>
<dbReference type="EMBL" id="VSRR010000023">
    <property type="protein sequence ID" value="MPC08250.1"/>
    <property type="molecule type" value="Genomic_DNA"/>
</dbReference>
<feature type="region of interest" description="Disordered" evidence="1">
    <location>
        <begin position="1"/>
        <end position="40"/>
    </location>
</feature>